<keyword evidence="2" id="KW-1185">Reference proteome</keyword>
<name>A0A6G0WV93_9STRA</name>
<gene>
    <name evidence="1" type="ORF">Ae201684_011293</name>
</gene>
<accession>A0A6G0WV93</accession>
<dbReference type="VEuPathDB" id="FungiDB:AeMF1_021382"/>
<sequence>MASISWGGPSELLGEWPSFRITSMLPLPTSVDQLVDTFAVLPYLEEITWCNCTPSIAAAIFKFAASRNYFRRLELAVESDWEELDVCTITSSMGQDIIKWSRSCQIQKFYLEEFLWESPSLRNQVLGAIVSNPALEELRLFEPHDRTSSTHEAWFDRQTRRLTFGFCDPHGYDHVDVENWGGFFSLFEPVLTTKVSYLRLTQLDDAGFTMAWTFLAPLVRHSQVEDLSLEFCNISNDDATEIARAIHDLTTIRKLTIYGKRPSFEGAKIILKAAPPSLKSEAITIEEKALTDAFSLEECRELQILANERLCTAKVPRLDID</sequence>
<reference evidence="1 2" key="1">
    <citation type="submission" date="2019-07" db="EMBL/GenBank/DDBJ databases">
        <title>Genomics analysis of Aphanomyces spp. identifies a new class of oomycete effector associated with host adaptation.</title>
        <authorList>
            <person name="Gaulin E."/>
        </authorList>
    </citation>
    <scope>NUCLEOTIDE SEQUENCE [LARGE SCALE GENOMIC DNA]</scope>
    <source>
        <strain evidence="1 2">ATCC 201684</strain>
    </source>
</reference>
<comment type="caution">
    <text evidence="1">The sequence shown here is derived from an EMBL/GenBank/DDBJ whole genome shotgun (WGS) entry which is preliminary data.</text>
</comment>
<protein>
    <recommendedName>
        <fullName evidence="3">F-box domain-containing protein</fullName>
    </recommendedName>
</protein>
<dbReference type="SUPFAM" id="SSF52047">
    <property type="entry name" value="RNI-like"/>
    <property type="match status" value="1"/>
</dbReference>
<dbReference type="EMBL" id="VJMJ01000143">
    <property type="protein sequence ID" value="KAF0731390.1"/>
    <property type="molecule type" value="Genomic_DNA"/>
</dbReference>
<organism evidence="1 2">
    <name type="scientific">Aphanomyces euteiches</name>
    <dbReference type="NCBI Taxonomy" id="100861"/>
    <lineage>
        <taxon>Eukaryota</taxon>
        <taxon>Sar</taxon>
        <taxon>Stramenopiles</taxon>
        <taxon>Oomycota</taxon>
        <taxon>Saprolegniomycetes</taxon>
        <taxon>Saprolegniales</taxon>
        <taxon>Verrucalvaceae</taxon>
        <taxon>Aphanomyces</taxon>
    </lineage>
</organism>
<dbReference type="AlphaFoldDB" id="A0A6G0WV93"/>
<dbReference type="Gene3D" id="3.80.10.10">
    <property type="entry name" value="Ribonuclease Inhibitor"/>
    <property type="match status" value="1"/>
</dbReference>
<dbReference type="Proteomes" id="UP000481153">
    <property type="component" value="Unassembled WGS sequence"/>
</dbReference>
<evidence type="ECO:0000313" key="1">
    <source>
        <dbReference type="EMBL" id="KAF0731390.1"/>
    </source>
</evidence>
<evidence type="ECO:0000313" key="2">
    <source>
        <dbReference type="Proteomes" id="UP000481153"/>
    </source>
</evidence>
<evidence type="ECO:0008006" key="3">
    <source>
        <dbReference type="Google" id="ProtNLM"/>
    </source>
</evidence>
<proteinExistence type="predicted"/>
<dbReference type="InterPro" id="IPR032675">
    <property type="entry name" value="LRR_dom_sf"/>
</dbReference>